<reference evidence="3" key="1">
    <citation type="submission" date="2025-08" db="UniProtKB">
        <authorList>
            <consortium name="RefSeq"/>
        </authorList>
    </citation>
    <scope>IDENTIFICATION</scope>
    <source>
        <tissue evidence="3">Whole Larva</tissue>
    </source>
</reference>
<sequence length="435" mass="49776">MLKIQVLWFCAFLAHAYSKDLSVAFRATLVNEIQPNFAENLRRAFNNEGIRQQNMQKVKYLLFSNTAHSRNSCYMSHKKIQMFPVPEFRVNEFKVDLAEAVIHMNLNLGNSTIVTDMEIVNDTMFNGMYNVSNNNLKIDFIGLSASVVVGFAPDEDSFVPKNYNLQVIPDEIKINLLENNVGTPQIVKFLANDYSPATIFKSQLNEKIRGMLHWQLGSVLVEYSVNELLLDEDDEIREYKDYLRKRVLKANSIIDNLVNTAKSRKFLKDIEFPTDFMLPYKQEKASVMSKLTGKGIIKDVANLTRLHDWSLLETNKSIMAFGSLSIKDYKFVYDYKTEYMNSKIQGKISATIYKNQLNVEMLTLKDTCQTRVEILSTELSDIEIDISGLGGLSWLQPNIRDIVIGTIHVDTLYKVERHLEKQLTAAQKGSSCITL</sequence>
<feature type="signal peptide" evidence="1">
    <location>
        <begin position="1"/>
        <end position="18"/>
    </location>
</feature>
<protein>
    <submittedName>
        <fullName evidence="3">Uncharacterized protein LOC108558375</fullName>
    </submittedName>
</protein>
<keyword evidence="2" id="KW-1185">Reference proteome</keyword>
<dbReference type="GeneID" id="108558375"/>
<dbReference type="Proteomes" id="UP000695000">
    <property type="component" value="Unplaced"/>
</dbReference>
<dbReference type="RefSeq" id="XP_017770761.1">
    <property type="nucleotide sequence ID" value="XM_017915272.1"/>
</dbReference>
<accession>A0ABM1M861</accession>
<organism evidence="2 3">
    <name type="scientific">Nicrophorus vespilloides</name>
    <name type="common">Boreal carrion beetle</name>
    <dbReference type="NCBI Taxonomy" id="110193"/>
    <lineage>
        <taxon>Eukaryota</taxon>
        <taxon>Metazoa</taxon>
        <taxon>Ecdysozoa</taxon>
        <taxon>Arthropoda</taxon>
        <taxon>Hexapoda</taxon>
        <taxon>Insecta</taxon>
        <taxon>Pterygota</taxon>
        <taxon>Neoptera</taxon>
        <taxon>Endopterygota</taxon>
        <taxon>Coleoptera</taxon>
        <taxon>Polyphaga</taxon>
        <taxon>Staphyliniformia</taxon>
        <taxon>Silphidae</taxon>
        <taxon>Nicrophorinae</taxon>
        <taxon>Nicrophorus</taxon>
    </lineage>
</organism>
<proteinExistence type="predicted"/>
<gene>
    <name evidence="3" type="primary">LOC108558375</name>
</gene>
<evidence type="ECO:0000313" key="2">
    <source>
        <dbReference type="Proteomes" id="UP000695000"/>
    </source>
</evidence>
<dbReference type="Gene3D" id="3.15.10.50">
    <property type="match status" value="1"/>
</dbReference>
<keyword evidence="1" id="KW-0732">Signal</keyword>
<evidence type="ECO:0000256" key="1">
    <source>
        <dbReference type="SAM" id="SignalP"/>
    </source>
</evidence>
<name>A0ABM1M861_NICVS</name>
<evidence type="ECO:0000313" key="3">
    <source>
        <dbReference type="RefSeq" id="XP_017770761.1"/>
    </source>
</evidence>
<dbReference type="InterPro" id="IPR038602">
    <property type="entry name" value="Mite_allergen_7_sf"/>
</dbReference>
<feature type="chain" id="PRO_5045664327" evidence="1">
    <location>
        <begin position="19"/>
        <end position="435"/>
    </location>
</feature>